<reference evidence="2 3" key="1">
    <citation type="submission" date="2019-10" db="EMBL/GenBank/DDBJ databases">
        <title>Description of Paenibacillus terricola sp. nov.</title>
        <authorList>
            <person name="Carlier A."/>
            <person name="Qi S."/>
        </authorList>
    </citation>
    <scope>NUCLEOTIDE SEQUENCE [LARGE SCALE GENOMIC DNA]</scope>
    <source>
        <strain evidence="2 3">LMG 31459</strain>
    </source>
</reference>
<evidence type="ECO:0000313" key="3">
    <source>
        <dbReference type="Proteomes" id="UP000596857"/>
    </source>
</evidence>
<dbReference type="PANTHER" id="PTHR40086">
    <property type="entry name" value="PHOSPHOTRANSFERASE YTMP-RELATED"/>
    <property type="match status" value="1"/>
</dbReference>
<dbReference type="SUPFAM" id="SSF56112">
    <property type="entry name" value="Protein kinase-like (PK-like)"/>
    <property type="match status" value="1"/>
</dbReference>
<dbReference type="Gene3D" id="3.90.1200.10">
    <property type="match status" value="1"/>
</dbReference>
<dbReference type="Gene3D" id="3.30.200.20">
    <property type="entry name" value="Phosphorylase Kinase, domain 1"/>
    <property type="match status" value="1"/>
</dbReference>
<protein>
    <submittedName>
        <fullName evidence="2">Phosphotransferase</fullName>
    </submittedName>
</protein>
<evidence type="ECO:0000259" key="1">
    <source>
        <dbReference type="Pfam" id="PF01636"/>
    </source>
</evidence>
<proteinExistence type="predicted"/>
<dbReference type="RefSeq" id="WP_171719710.1">
    <property type="nucleotide sequence ID" value="NZ_WHOB01000078.1"/>
</dbReference>
<dbReference type="CDD" id="cd05151">
    <property type="entry name" value="ChoK-like"/>
    <property type="match status" value="1"/>
</dbReference>
<dbReference type="InterPro" id="IPR052077">
    <property type="entry name" value="CcrZ_PhaseVar_Mediator"/>
</dbReference>
<organism evidence="2 3">
    <name type="scientific">Paenibacillus phytohabitans</name>
    <dbReference type="NCBI Taxonomy" id="2654978"/>
    <lineage>
        <taxon>Bacteria</taxon>
        <taxon>Bacillati</taxon>
        <taxon>Bacillota</taxon>
        <taxon>Bacilli</taxon>
        <taxon>Bacillales</taxon>
        <taxon>Paenibacillaceae</taxon>
        <taxon>Paenibacillus</taxon>
    </lineage>
</organism>
<gene>
    <name evidence="2" type="ORF">GC101_26125</name>
</gene>
<keyword evidence="3" id="KW-1185">Reference proteome</keyword>
<dbReference type="Pfam" id="PF01636">
    <property type="entry name" value="APH"/>
    <property type="match status" value="1"/>
</dbReference>
<feature type="domain" description="Aminoglycoside phosphotransferase" evidence="1">
    <location>
        <begin position="30"/>
        <end position="240"/>
    </location>
</feature>
<dbReference type="Proteomes" id="UP000596857">
    <property type="component" value="Unassembled WGS sequence"/>
</dbReference>
<dbReference type="InterPro" id="IPR002575">
    <property type="entry name" value="Aminoglycoside_PTrfase"/>
</dbReference>
<comment type="caution">
    <text evidence="2">The sequence shown here is derived from an EMBL/GenBank/DDBJ whole genome shotgun (WGS) entry which is preliminary data.</text>
</comment>
<name>A0ABX1YMR2_9BACL</name>
<accession>A0ABX1YMR2</accession>
<dbReference type="EMBL" id="WHOB01000078">
    <property type="protein sequence ID" value="NOU82350.1"/>
    <property type="molecule type" value="Genomic_DNA"/>
</dbReference>
<evidence type="ECO:0000313" key="2">
    <source>
        <dbReference type="EMBL" id="NOU82350.1"/>
    </source>
</evidence>
<sequence>MSGWTEPMKQIIDEELKWDIADTAIEYQQDGLTNQNYIITNGIRKLALRISGGNADRLGIKREAELAAMQAAADIGIGAKVVYFSTETGHMVTEFIDGVKWTDADAGTDVNMKRIADTLRKVHALPPVPYTFSPYQDITDRIQFAVRHQLGLPGDLDEFLEKLAAIQQDRASSSQQQLGLCHNDPFANNFLDDGTVRLIDWEYAGMGDIMFDLACVCSAYSLPQKEIFLACYFGHYDADTLRSLEQMSYVVTFWNAMWAVLQTYDPKPVVESAASAGPAADYRQIADWMFARLRESV</sequence>
<dbReference type="PANTHER" id="PTHR40086:SF1">
    <property type="entry name" value="CELL CYCLE REGULATOR CCRZ"/>
    <property type="match status" value="1"/>
</dbReference>
<dbReference type="InterPro" id="IPR011009">
    <property type="entry name" value="Kinase-like_dom_sf"/>
</dbReference>